<keyword evidence="8" id="KW-0378">Hydrolase</keyword>
<evidence type="ECO:0000256" key="15">
    <source>
        <dbReference type="ARBA" id="ARBA00023157"/>
    </source>
</evidence>
<dbReference type="EMBL" id="QEAM01000095">
    <property type="protein sequence ID" value="TPX46771.1"/>
    <property type="molecule type" value="Genomic_DNA"/>
</dbReference>
<dbReference type="Gene3D" id="3.40.50.300">
    <property type="entry name" value="P-loop containing nucleotide triphosphate hydrolases"/>
    <property type="match status" value="1"/>
</dbReference>
<feature type="region of interest" description="Disordered" evidence="18">
    <location>
        <begin position="205"/>
        <end position="238"/>
    </location>
</feature>
<dbReference type="PANTHER" id="PTHR11566">
    <property type="entry name" value="DYNAMIN"/>
    <property type="match status" value="1"/>
</dbReference>
<evidence type="ECO:0000256" key="12">
    <source>
        <dbReference type="ARBA" id="ARBA00023128"/>
    </source>
</evidence>
<dbReference type="InterPro" id="IPR027417">
    <property type="entry name" value="P-loop_NTPase"/>
</dbReference>
<evidence type="ECO:0000256" key="16">
    <source>
        <dbReference type="ARBA" id="ARBA00048040"/>
    </source>
</evidence>
<dbReference type="Pfam" id="PF24550">
    <property type="entry name" value="LIS_MGM1"/>
    <property type="match status" value="1"/>
</dbReference>
<dbReference type="PRINTS" id="PR00195">
    <property type="entry name" value="DYNAMIN"/>
</dbReference>
<dbReference type="GO" id="GO:0008017">
    <property type="term" value="F:microtubule binding"/>
    <property type="evidence" value="ECO:0007669"/>
    <property type="project" value="TreeGrafter"/>
</dbReference>
<reference evidence="21 22" key="1">
    <citation type="journal article" date="2019" name="Sci. Rep.">
        <title>Comparative genomics of chytrid fungi reveal insights into the obligate biotrophic and pathogenic lifestyle of Synchytrium endobioticum.</title>
        <authorList>
            <person name="van de Vossenberg B.T.L.H."/>
            <person name="Warris S."/>
            <person name="Nguyen H.D.T."/>
            <person name="van Gent-Pelzer M.P.E."/>
            <person name="Joly D.L."/>
            <person name="van de Geest H.C."/>
            <person name="Bonants P.J.M."/>
            <person name="Smith D.S."/>
            <person name="Levesque C.A."/>
            <person name="van der Lee T.A.J."/>
        </authorList>
    </citation>
    <scope>NUCLEOTIDE SEQUENCE [LARGE SCALE GENOMIC DNA]</scope>
    <source>
        <strain evidence="21 22">LEV6574</strain>
    </source>
</reference>
<proteinExistence type="inferred from homology"/>
<dbReference type="GO" id="GO:0046872">
    <property type="term" value="F:metal ion binding"/>
    <property type="evidence" value="ECO:0007669"/>
    <property type="project" value="UniProtKB-KW"/>
</dbReference>
<evidence type="ECO:0000313" key="22">
    <source>
        <dbReference type="Proteomes" id="UP000320475"/>
    </source>
</evidence>
<evidence type="ECO:0000259" key="19">
    <source>
        <dbReference type="PROSITE" id="PS51388"/>
    </source>
</evidence>
<dbReference type="GO" id="GO:0005886">
    <property type="term" value="C:plasma membrane"/>
    <property type="evidence" value="ECO:0007669"/>
    <property type="project" value="TreeGrafter"/>
</dbReference>
<evidence type="ECO:0000313" key="21">
    <source>
        <dbReference type="EMBL" id="TPX46771.1"/>
    </source>
</evidence>
<evidence type="ECO:0000256" key="18">
    <source>
        <dbReference type="SAM" id="MobiDB-lite"/>
    </source>
</evidence>
<keyword evidence="4" id="KW-0812">Transmembrane</keyword>
<evidence type="ECO:0000256" key="7">
    <source>
        <dbReference type="ARBA" id="ARBA00022792"/>
    </source>
</evidence>
<dbReference type="InterPro" id="IPR045063">
    <property type="entry name" value="Dynamin_N"/>
</dbReference>
<keyword evidence="15" id="KW-1015">Disulfide bond</keyword>
<dbReference type="SMART" id="SM00053">
    <property type="entry name" value="DYNc"/>
    <property type="match status" value="1"/>
</dbReference>
<dbReference type="PROSITE" id="PS00410">
    <property type="entry name" value="G_DYNAMIN_1"/>
    <property type="match status" value="1"/>
</dbReference>
<organism evidence="21 22">
    <name type="scientific">Synchytrium endobioticum</name>
    <dbReference type="NCBI Taxonomy" id="286115"/>
    <lineage>
        <taxon>Eukaryota</taxon>
        <taxon>Fungi</taxon>
        <taxon>Fungi incertae sedis</taxon>
        <taxon>Chytridiomycota</taxon>
        <taxon>Chytridiomycota incertae sedis</taxon>
        <taxon>Chytridiomycetes</taxon>
        <taxon>Synchytriales</taxon>
        <taxon>Synchytriaceae</taxon>
        <taxon>Synchytrium</taxon>
    </lineage>
</organism>
<keyword evidence="6 17" id="KW-0547">Nucleotide-binding</keyword>
<keyword evidence="11" id="KW-1133">Transmembrane helix</keyword>
<dbReference type="SUPFAM" id="SSF52540">
    <property type="entry name" value="P-loop containing nucleoside triphosphate hydrolases"/>
    <property type="match status" value="1"/>
</dbReference>
<evidence type="ECO:0000256" key="14">
    <source>
        <dbReference type="ARBA" id="ARBA00023136"/>
    </source>
</evidence>
<evidence type="ECO:0000259" key="20">
    <source>
        <dbReference type="PROSITE" id="PS51718"/>
    </source>
</evidence>
<dbReference type="GO" id="GO:0005758">
    <property type="term" value="C:mitochondrial intermembrane space"/>
    <property type="evidence" value="ECO:0007669"/>
    <property type="project" value="UniProtKB-SubCell"/>
</dbReference>
<evidence type="ECO:0000256" key="2">
    <source>
        <dbReference type="ARBA" id="ARBA00004569"/>
    </source>
</evidence>
<evidence type="ECO:0000256" key="1">
    <source>
        <dbReference type="ARBA" id="ARBA00004273"/>
    </source>
</evidence>
<evidence type="ECO:0000256" key="9">
    <source>
        <dbReference type="ARBA" id="ARBA00022842"/>
    </source>
</evidence>
<keyword evidence="14" id="KW-0472">Membrane</keyword>
<accession>A0A507D5Y1</accession>
<evidence type="ECO:0000256" key="3">
    <source>
        <dbReference type="ARBA" id="ARBA00011980"/>
    </source>
</evidence>
<name>A0A507D5Y1_9FUNG</name>
<evidence type="ECO:0000256" key="5">
    <source>
        <dbReference type="ARBA" id="ARBA00022723"/>
    </source>
</evidence>
<comment type="catalytic activity">
    <reaction evidence="16">
        <text>GTP + H2O = GDP + phosphate + H(+)</text>
        <dbReference type="Rhea" id="RHEA:19669"/>
        <dbReference type="ChEBI" id="CHEBI:15377"/>
        <dbReference type="ChEBI" id="CHEBI:15378"/>
        <dbReference type="ChEBI" id="CHEBI:37565"/>
        <dbReference type="ChEBI" id="CHEBI:43474"/>
        <dbReference type="ChEBI" id="CHEBI:58189"/>
        <dbReference type="EC" id="3.6.5.5"/>
    </reaction>
</comment>
<dbReference type="VEuPathDB" id="FungiDB:SeMB42_g04637"/>
<dbReference type="InterPro" id="IPR022812">
    <property type="entry name" value="Dynamin"/>
</dbReference>
<feature type="domain" description="Dynamin-type G" evidence="20">
    <location>
        <begin position="266"/>
        <end position="546"/>
    </location>
</feature>
<dbReference type="InterPro" id="IPR001401">
    <property type="entry name" value="Dynamin_GTPase"/>
</dbReference>
<dbReference type="InterPro" id="IPR020850">
    <property type="entry name" value="GED_dom"/>
</dbReference>
<feature type="domain" description="GED" evidence="19">
    <location>
        <begin position="832"/>
        <end position="925"/>
    </location>
</feature>
<dbReference type="EC" id="3.6.5.5" evidence="3"/>
<evidence type="ECO:0000256" key="13">
    <source>
        <dbReference type="ARBA" id="ARBA00023134"/>
    </source>
</evidence>
<keyword evidence="7" id="KW-0999">Mitochondrion inner membrane</keyword>
<keyword evidence="12" id="KW-0496">Mitochondrion</keyword>
<dbReference type="GO" id="GO:0005743">
    <property type="term" value="C:mitochondrial inner membrane"/>
    <property type="evidence" value="ECO:0007669"/>
    <property type="project" value="UniProtKB-SubCell"/>
</dbReference>
<dbReference type="GO" id="GO:0005874">
    <property type="term" value="C:microtubule"/>
    <property type="evidence" value="ECO:0007669"/>
    <property type="project" value="TreeGrafter"/>
</dbReference>
<dbReference type="CDD" id="cd08771">
    <property type="entry name" value="DLP_1"/>
    <property type="match status" value="1"/>
</dbReference>
<evidence type="ECO:0000256" key="6">
    <source>
        <dbReference type="ARBA" id="ARBA00022741"/>
    </source>
</evidence>
<dbReference type="Proteomes" id="UP000320475">
    <property type="component" value="Unassembled WGS sequence"/>
</dbReference>
<dbReference type="OrthoDB" id="5061070at2759"/>
<feature type="compositionally biased region" description="Basic and acidic residues" evidence="18">
    <location>
        <begin position="168"/>
        <end position="183"/>
    </location>
</feature>
<gene>
    <name evidence="21" type="ORF">SeLEV6574_g03056</name>
</gene>
<evidence type="ECO:0000256" key="4">
    <source>
        <dbReference type="ARBA" id="ARBA00022692"/>
    </source>
</evidence>
<dbReference type="GO" id="GO:0061024">
    <property type="term" value="P:membrane organization"/>
    <property type="evidence" value="ECO:0007669"/>
    <property type="project" value="UniProtKB-ARBA"/>
</dbReference>
<keyword evidence="5" id="KW-0479">Metal-binding</keyword>
<protein>
    <recommendedName>
        <fullName evidence="3">dynamin GTPase</fullName>
        <ecNumber evidence="3">3.6.5.5</ecNumber>
    </recommendedName>
</protein>
<dbReference type="PROSITE" id="PS51718">
    <property type="entry name" value="G_DYNAMIN_2"/>
    <property type="match status" value="1"/>
</dbReference>
<sequence length="928" mass="103462">MSAWPASARGRVRSRDVASEHIEAKAKEILCVGRSIRLTLDSPLSSILSQHPVVSLQSQCLLSSSRTMLRIGRIPSTRYVWQPTNRPQPAGKSLQWNHSTHRTLVGARTTFHLVRGVAALGASVAGAAGAAWYSVQSWSKGQADWANKKWDAFKDWADHIELPFSQRRHSEVHDTKLPPHDNSTDPNPASTAAVVVATSTGLLSQYSEEEEEEKSRETSAPAPVVANQMSQQPSTPSTRDAELMVLTRKLIEIRSLLKQLQSGNLAPRLPSIVVIGSQSSGKSSVLEAIVGHSFLPKGSNMVTRRPIELTLINTPDSREEYGEFPQLQMGKIHDFVKVQKILTDLNLAVSDAECVSSNPIELRVYSPNVPDLTLIDLPGFIQIHNRKQPPVLKEKIAQLCEAYIQEPNIILAVCAADVDLANSEALRASRKVDPGGRRTVGVITKLDLVDPDAGSRLLSHNDYPLSLGYVGVVCKPIMASNPLFSSALAHQTSPLTALDSSAMMRHEREYFASHPEYQAANASTGILKLRQRLKQVLERHMSKSVHAIVDSVQAELDEVRYQFKVQYNDLRITPESYVAETVDGLKQRFKEFTKSFGKQQVRDEVRSMLQARIMDICADMYWTDPRFPMFPRTCNSSEDRTWENKVDTASAALTKSGIGRASVQLVYDRIMDAMGQVTSADPFMHHPDARAQIMVRAQSLLKSRMHVAADSVENTIKPLKFEVEATPQEWNDGVKRAINMVDDALVDAQRQLRDIQSSVGRRRLRLAVRQLQRQEVKTGQPLVDAAYHSPDNASDSDVSVLTEQAKAAFSLHRRMALLKSRSAALKSSLCSTENRSCCPEIILAVIAEKLVSSAVSFISVELLTEFFFDLPRTVDDSLYYGLSKEDMTAFAKENPSVRKHLELMQRRRVLEEVMDKLRDLGERDSRRR</sequence>
<evidence type="ECO:0000256" key="17">
    <source>
        <dbReference type="RuleBase" id="RU003932"/>
    </source>
</evidence>
<dbReference type="Pfam" id="PF01031">
    <property type="entry name" value="Dynamin_M"/>
    <property type="match status" value="1"/>
</dbReference>
<dbReference type="InterPro" id="IPR056495">
    <property type="entry name" value="LIS_MGM1"/>
</dbReference>
<dbReference type="FunFam" id="3.40.50.300:FF:000741">
    <property type="entry name" value="Putative mitochondrial dynamin GTPase"/>
    <property type="match status" value="1"/>
</dbReference>
<evidence type="ECO:0000256" key="11">
    <source>
        <dbReference type="ARBA" id="ARBA00022989"/>
    </source>
</evidence>
<dbReference type="InterPro" id="IPR000375">
    <property type="entry name" value="Dynamin_stalk"/>
</dbReference>
<feature type="region of interest" description="Disordered" evidence="18">
    <location>
        <begin position="168"/>
        <end position="188"/>
    </location>
</feature>
<keyword evidence="13 17" id="KW-0342">GTP-binding</keyword>
<dbReference type="GO" id="GO:0005525">
    <property type="term" value="F:GTP binding"/>
    <property type="evidence" value="ECO:0007669"/>
    <property type="project" value="UniProtKB-KW"/>
</dbReference>
<evidence type="ECO:0000256" key="8">
    <source>
        <dbReference type="ARBA" id="ARBA00022801"/>
    </source>
</evidence>
<dbReference type="InterPro" id="IPR019762">
    <property type="entry name" value="Dynamin_GTPase_CS"/>
</dbReference>
<dbReference type="PANTHER" id="PTHR11566:SF212">
    <property type="entry name" value="DYNAMIN"/>
    <property type="match status" value="1"/>
</dbReference>
<comment type="caution">
    <text evidence="21">The sequence shown here is derived from an EMBL/GenBank/DDBJ whole genome shotgun (WGS) entry which is preliminary data.</text>
</comment>
<dbReference type="PROSITE" id="PS51388">
    <property type="entry name" value="GED"/>
    <property type="match status" value="1"/>
</dbReference>
<comment type="subcellular location">
    <subcellularLocation>
        <location evidence="1">Mitochondrion inner membrane</location>
    </subcellularLocation>
    <subcellularLocation>
        <location evidence="2">Mitochondrion intermembrane space</location>
    </subcellularLocation>
</comment>
<evidence type="ECO:0000256" key="10">
    <source>
        <dbReference type="ARBA" id="ARBA00022946"/>
    </source>
</evidence>
<feature type="compositionally biased region" description="Polar residues" evidence="18">
    <location>
        <begin position="227"/>
        <end position="238"/>
    </location>
</feature>
<dbReference type="Pfam" id="PF00350">
    <property type="entry name" value="Dynamin_N"/>
    <property type="match status" value="1"/>
</dbReference>
<keyword evidence="9" id="KW-0460">Magnesium</keyword>
<dbReference type="GO" id="GO:0003924">
    <property type="term" value="F:GTPase activity"/>
    <property type="evidence" value="ECO:0007669"/>
    <property type="project" value="InterPro"/>
</dbReference>
<dbReference type="InterPro" id="IPR030381">
    <property type="entry name" value="G_DYNAMIN_dom"/>
</dbReference>
<dbReference type="AlphaFoldDB" id="A0A507D5Y1"/>
<dbReference type="GO" id="GO:0031623">
    <property type="term" value="P:receptor internalization"/>
    <property type="evidence" value="ECO:0007669"/>
    <property type="project" value="TreeGrafter"/>
</dbReference>
<keyword evidence="10" id="KW-0809">Transit peptide</keyword>
<comment type="similarity">
    <text evidence="17">Belongs to the TRAFAC class dynamin-like GTPase superfamily. Dynamin/Fzo/YdjA family.</text>
</comment>